<evidence type="ECO:0000313" key="1">
    <source>
        <dbReference type="EMBL" id="GMK53585.1"/>
    </source>
</evidence>
<sequence>MVGLGLDDPERLKLTKREDIVLTYHAAVGKWDAVDIDRVANDAQAPQHHLLLLDEFKALPAVQAMVDA</sequence>
<accession>A0AAD3Y7E6</accession>
<evidence type="ECO:0000313" key="2">
    <source>
        <dbReference type="Proteomes" id="UP001222932"/>
    </source>
</evidence>
<proteinExistence type="predicted"/>
<organism evidence="1 2">
    <name type="scientific">Cutaneotrichosporon spelunceum</name>
    <dbReference type="NCBI Taxonomy" id="1672016"/>
    <lineage>
        <taxon>Eukaryota</taxon>
        <taxon>Fungi</taxon>
        <taxon>Dikarya</taxon>
        <taxon>Basidiomycota</taxon>
        <taxon>Agaricomycotina</taxon>
        <taxon>Tremellomycetes</taxon>
        <taxon>Trichosporonales</taxon>
        <taxon>Trichosporonaceae</taxon>
        <taxon>Cutaneotrichosporon</taxon>
    </lineage>
</organism>
<gene>
    <name evidence="1" type="ORF">CspeluHIS016_0101710</name>
</gene>
<reference evidence="1" key="1">
    <citation type="journal article" date="2023" name="BMC Genomics">
        <title>Chromosome-level genome assemblies of Cutaneotrichosporon spp. (Trichosporonales, Basidiomycota) reveal imbalanced evolution between nucleotide sequences and chromosome synteny.</title>
        <authorList>
            <person name="Kobayashi Y."/>
            <person name="Kayamori A."/>
            <person name="Aoki K."/>
            <person name="Shiwa Y."/>
            <person name="Matsutani M."/>
            <person name="Fujita N."/>
            <person name="Sugita T."/>
            <person name="Iwasaki W."/>
            <person name="Tanaka N."/>
            <person name="Takashima M."/>
        </authorList>
    </citation>
    <scope>NUCLEOTIDE SEQUENCE</scope>
    <source>
        <strain evidence="1">HIS016</strain>
    </source>
</reference>
<comment type="caution">
    <text evidence="1">The sequence shown here is derived from an EMBL/GenBank/DDBJ whole genome shotgun (WGS) entry which is preliminary data.</text>
</comment>
<reference evidence="1" key="2">
    <citation type="submission" date="2023-06" db="EMBL/GenBank/DDBJ databases">
        <authorList>
            <person name="Kobayashi Y."/>
            <person name="Kayamori A."/>
            <person name="Aoki K."/>
            <person name="Shiwa Y."/>
            <person name="Fujita N."/>
            <person name="Sugita T."/>
            <person name="Iwasaki W."/>
            <person name="Tanaka N."/>
            <person name="Takashima M."/>
        </authorList>
    </citation>
    <scope>NUCLEOTIDE SEQUENCE</scope>
    <source>
        <strain evidence="1">HIS016</strain>
    </source>
</reference>
<keyword evidence="2" id="KW-1185">Reference proteome</keyword>
<name>A0AAD3Y7E6_9TREE</name>
<dbReference type="EMBL" id="BTCM01000001">
    <property type="protein sequence ID" value="GMK53585.1"/>
    <property type="molecule type" value="Genomic_DNA"/>
</dbReference>
<dbReference type="Proteomes" id="UP001222932">
    <property type="component" value="Unassembled WGS sequence"/>
</dbReference>
<protein>
    <submittedName>
        <fullName evidence="1">Uncharacterized protein</fullName>
    </submittedName>
</protein>
<dbReference type="AlphaFoldDB" id="A0AAD3Y7E6"/>